<sequence>MKKISFIALIICTFLLAANRSQAQDYKTAVGAKFGGFENGFSVKYFMDDRTALEGILGIRSHGAVLTGLYEVHQQAFNTAGLKFYYGFGAHLGSVGAGRYKTFGGDDKYYTGNHILLGADGVLGLEYKIADAPIAVSLDLNPRVELATGPFFDLAPGLGLKYTF</sequence>
<dbReference type="AlphaFoldDB" id="A0A4Y8SGL8"/>
<evidence type="ECO:0008006" key="4">
    <source>
        <dbReference type="Google" id="ProtNLM"/>
    </source>
</evidence>
<organism evidence="2 3">
    <name type="scientific">Mucilaginibacter psychrotolerans</name>
    <dbReference type="NCBI Taxonomy" id="1524096"/>
    <lineage>
        <taxon>Bacteria</taxon>
        <taxon>Pseudomonadati</taxon>
        <taxon>Bacteroidota</taxon>
        <taxon>Sphingobacteriia</taxon>
        <taxon>Sphingobacteriales</taxon>
        <taxon>Sphingobacteriaceae</taxon>
        <taxon>Mucilaginibacter</taxon>
    </lineage>
</organism>
<feature type="chain" id="PRO_5021493475" description="DUF3575 domain-containing protein" evidence="1">
    <location>
        <begin position="24"/>
        <end position="164"/>
    </location>
</feature>
<keyword evidence="3" id="KW-1185">Reference proteome</keyword>
<evidence type="ECO:0000313" key="2">
    <source>
        <dbReference type="EMBL" id="TFF37556.1"/>
    </source>
</evidence>
<reference evidence="2 3" key="1">
    <citation type="journal article" date="2017" name="Int. J. Syst. Evol. Microbiol.">
        <title>Mucilaginibacterpsychrotolerans sp. nov., isolated from peatlands.</title>
        <authorList>
            <person name="Deng Y."/>
            <person name="Shen L."/>
            <person name="Xu B."/>
            <person name="Liu Y."/>
            <person name="Gu Z."/>
            <person name="Liu H."/>
            <person name="Zhou Y."/>
        </authorList>
    </citation>
    <scope>NUCLEOTIDE SEQUENCE [LARGE SCALE GENOMIC DNA]</scope>
    <source>
        <strain evidence="2 3">NH7-4</strain>
    </source>
</reference>
<proteinExistence type="predicted"/>
<name>A0A4Y8SGL8_9SPHI</name>
<keyword evidence="1" id="KW-0732">Signal</keyword>
<protein>
    <recommendedName>
        <fullName evidence="4">DUF3575 domain-containing protein</fullName>
    </recommendedName>
</protein>
<evidence type="ECO:0000313" key="3">
    <source>
        <dbReference type="Proteomes" id="UP000297540"/>
    </source>
</evidence>
<dbReference type="OrthoDB" id="978645at2"/>
<feature type="signal peptide" evidence="1">
    <location>
        <begin position="1"/>
        <end position="23"/>
    </location>
</feature>
<gene>
    <name evidence="2" type="ORF">E2R66_12240</name>
</gene>
<dbReference type="EMBL" id="SOZE01000010">
    <property type="protein sequence ID" value="TFF37556.1"/>
    <property type="molecule type" value="Genomic_DNA"/>
</dbReference>
<evidence type="ECO:0000256" key="1">
    <source>
        <dbReference type="SAM" id="SignalP"/>
    </source>
</evidence>
<dbReference type="Proteomes" id="UP000297540">
    <property type="component" value="Unassembled WGS sequence"/>
</dbReference>
<dbReference type="RefSeq" id="WP_133230855.1">
    <property type="nucleotide sequence ID" value="NZ_SOZE01000010.1"/>
</dbReference>
<comment type="caution">
    <text evidence="2">The sequence shown here is derived from an EMBL/GenBank/DDBJ whole genome shotgun (WGS) entry which is preliminary data.</text>
</comment>
<accession>A0A4Y8SGL8</accession>